<dbReference type="RefSeq" id="XP_049129713.1">
    <property type="nucleotide sequence ID" value="XM_049273756.1"/>
</dbReference>
<dbReference type="Proteomes" id="UP001055115">
    <property type="component" value="Unassembled WGS sequence"/>
</dbReference>
<keyword evidence="3" id="KW-1185">Reference proteome</keyword>
<accession>A0AA37P2Z6</accession>
<dbReference type="InterPro" id="IPR021765">
    <property type="entry name" value="UstYa-like"/>
</dbReference>
<gene>
    <name evidence="2" type="ORF">ColSpa_07544</name>
</gene>
<sequence>MHCVDIVRQQIICHADSTLVYKRPRDKYPGNGGMRVRNEFDALTHKTKDHASQWLLGNVKIMPGNVG</sequence>
<dbReference type="AlphaFoldDB" id="A0AA37P2Z6"/>
<comment type="similarity">
    <text evidence="1">Belongs to the ustYa family.</text>
</comment>
<evidence type="ECO:0000313" key="2">
    <source>
        <dbReference type="EMBL" id="GKT47363.1"/>
    </source>
</evidence>
<evidence type="ECO:0000313" key="3">
    <source>
        <dbReference type="Proteomes" id="UP001055115"/>
    </source>
</evidence>
<reference evidence="2 3" key="1">
    <citation type="submission" date="2022-03" db="EMBL/GenBank/DDBJ databases">
        <title>Genome data of Colletotrichum spp.</title>
        <authorList>
            <person name="Utami Y.D."/>
            <person name="Hiruma K."/>
        </authorList>
    </citation>
    <scope>NUCLEOTIDE SEQUENCE [LARGE SCALE GENOMIC DNA]</scope>
    <source>
        <strain evidence="2 3">MAFF 239500</strain>
    </source>
</reference>
<protein>
    <submittedName>
        <fullName evidence="2">Uncharacterized protein</fullName>
    </submittedName>
</protein>
<dbReference type="Pfam" id="PF11807">
    <property type="entry name" value="UstYa"/>
    <property type="match status" value="1"/>
</dbReference>
<dbReference type="GO" id="GO:0043386">
    <property type="term" value="P:mycotoxin biosynthetic process"/>
    <property type="evidence" value="ECO:0007669"/>
    <property type="project" value="InterPro"/>
</dbReference>
<name>A0AA37P2Z6_9PEZI</name>
<comment type="caution">
    <text evidence="2">The sequence shown here is derived from an EMBL/GenBank/DDBJ whole genome shotgun (WGS) entry which is preliminary data.</text>
</comment>
<organism evidence="2 3">
    <name type="scientific">Colletotrichum spaethianum</name>
    <dbReference type="NCBI Taxonomy" id="700344"/>
    <lineage>
        <taxon>Eukaryota</taxon>
        <taxon>Fungi</taxon>
        <taxon>Dikarya</taxon>
        <taxon>Ascomycota</taxon>
        <taxon>Pezizomycotina</taxon>
        <taxon>Sordariomycetes</taxon>
        <taxon>Hypocreomycetidae</taxon>
        <taxon>Glomerellales</taxon>
        <taxon>Glomerellaceae</taxon>
        <taxon>Colletotrichum</taxon>
        <taxon>Colletotrichum spaethianum species complex</taxon>
    </lineage>
</organism>
<proteinExistence type="inferred from homology"/>
<evidence type="ECO:0000256" key="1">
    <source>
        <dbReference type="ARBA" id="ARBA00035112"/>
    </source>
</evidence>
<dbReference type="EMBL" id="BQXU01000019">
    <property type="protein sequence ID" value="GKT47363.1"/>
    <property type="molecule type" value="Genomic_DNA"/>
</dbReference>
<dbReference type="GeneID" id="73328346"/>